<dbReference type="OrthoDB" id="10067217at2759"/>
<feature type="region of interest" description="Disordered" evidence="1">
    <location>
        <begin position="86"/>
        <end position="115"/>
    </location>
</feature>
<dbReference type="GeneID" id="108508255"/>
<feature type="compositionally biased region" description="Basic and acidic residues" evidence="1">
    <location>
        <begin position="17"/>
        <end position="26"/>
    </location>
</feature>
<evidence type="ECO:0000313" key="2">
    <source>
        <dbReference type="Proteomes" id="UP000504624"/>
    </source>
</evidence>
<keyword evidence="2" id="KW-1185">Reference proteome</keyword>
<dbReference type="Proteomes" id="UP000504624">
    <property type="component" value="Unplaced"/>
</dbReference>
<proteinExistence type="predicted"/>
<name>A0A6J0J0L0_9PASS</name>
<accession>A0A6J0J0L0</accession>
<feature type="compositionally biased region" description="Polar residues" evidence="1">
    <location>
        <begin position="42"/>
        <end position="52"/>
    </location>
</feature>
<dbReference type="AlphaFoldDB" id="A0A6J0J0L0"/>
<evidence type="ECO:0000313" key="3">
    <source>
        <dbReference type="RefSeq" id="XP_017692400.1"/>
    </source>
</evidence>
<evidence type="ECO:0000256" key="1">
    <source>
        <dbReference type="SAM" id="MobiDB-lite"/>
    </source>
</evidence>
<protein>
    <submittedName>
        <fullName evidence="3">Roquin-1-like isoform X2</fullName>
    </submittedName>
</protein>
<reference evidence="3" key="1">
    <citation type="submission" date="2025-08" db="UniProtKB">
        <authorList>
            <consortium name="RefSeq"/>
        </authorList>
    </citation>
    <scope>IDENTIFICATION</scope>
</reference>
<organism evidence="2 3">
    <name type="scientific">Lepidothrix coronata</name>
    <name type="common">blue-crowned manakin</name>
    <dbReference type="NCBI Taxonomy" id="321398"/>
    <lineage>
        <taxon>Eukaryota</taxon>
        <taxon>Metazoa</taxon>
        <taxon>Chordata</taxon>
        <taxon>Craniata</taxon>
        <taxon>Vertebrata</taxon>
        <taxon>Euteleostomi</taxon>
        <taxon>Archelosauria</taxon>
        <taxon>Archosauria</taxon>
        <taxon>Dinosauria</taxon>
        <taxon>Saurischia</taxon>
        <taxon>Theropoda</taxon>
        <taxon>Coelurosauria</taxon>
        <taxon>Aves</taxon>
        <taxon>Neognathae</taxon>
        <taxon>Neoaves</taxon>
        <taxon>Telluraves</taxon>
        <taxon>Australaves</taxon>
        <taxon>Passeriformes</taxon>
        <taxon>Pipridae</taxon>
        <taxon>Lepidothrix</taxon>
    </lineage>
</organism>
<gene>
    <name evidence="3" type="primary">LOC108508255</name>
</gene>
<sequence>MISSEQLSLELHQVEREIGKRTRELSMESQSSLDMKNKLGTAKQTENGQLEPQSKVPAEDLALTFSDVPNGSALTQENIGLLSNKAASLSLSEEPEGGGDSHDSQRAGVTPTSAP</sequence>
<dbReference type="RefSeq" id="XP_017692400.1">
    <property type="nucleotide sequence ID" value="XM_017836911.1"/>
</dbReference>
<feature type="region of interest" description="Disordered" evidence="1">
    <location>
        <begin position="17"/>
        <end position="58"/>
    </location>
</feature>